<dbReference type="Pfam" id="PF01381">
    <property type="entry name" value="HTH_3"/>
    <property type="match status" value="1"/>
</dbReference>
<organism evidence="3 4">
    <name type="scientific">Mucilaginibacter lappiensis</name>
    <dbReference type="NCBI Taxonomy" id="354630"/>
    <lineage>
        <taxon>Bacteria</taxon>
        <taxon>Pseudomonadati</taxon>
        <taxon>Bacteroidota</taxon>
        <taxon>Sphingobacteriia</taxon>
        <taxon>Sphingobacteriales</taxon>
        <taxon>Sphingobacteriaceae</taxon>
        <taxon>Mucilaginibacter</taxon>
    </lineage>
</organism>
<dbReference type="PROSITE" id="PS50943">
    <property type="entry name" value="HTH_CROC1"/>
    <property type="match status" value="1"/>
</dbReference>
<dbReference type="EMBL" id="JACHCB010000003">
    <property type="protein sequence ID" value="MBB6109219.1"/>
    <property type="molecule type" value="Genomic_DNA"/>
</dbReference>
<accession>A0ABR6PHH4</accession>
<evidence type="ECO:0000313" key="4">
    <source>
        <dbReference type="Proteomes" id="UP000541583"/>
    </source>
</evidence>
<dbReference type="InterPro" id="IPR010982">
    <property type="entry name" value="Lambda_DNA-bd_dom_sf"/>
</dbReference>
<sequence>MFIVNTSRVKELRKQKQLSQQNLADALCIEQATYNKLENGKSHPSADLLFRLAKKLDVKVNELMMEINGVTIIKGNNHEVQITDLVSLPTDKLKLLQIQLQQSLQLIQALNEMQTN</sequence>
<comment type="caution">
    <text evidence="3">The sequence shown here is derived from an EMBL/GenBank/DDBJ whole genome shotgun (WGS) entry which is preliminary data.</text>
</comment>
<evidence type="ECO:0000313" key="3">
    <source>
        <dbReference type="EMBL" id="MBB6109219.1"/>
    </source>
</evidence>
<dbReference type="RefSeq" id="WP_076372707.1">
    <property type="nucleotide sequence ID" value="NZ_FTMG01000003.1"/>
</dbReference>
<feature type="domain" description="HTH cro/C1-type" evidence="2">
    <location>
        <begin position="9"/>
        <end position="63"/>
    </location>
</feature>
<dbReference type="SUPFAM" id="SSF47413">
    <property type="entry name" value="lambda repressor-like DNA-binding domains"/>
    <property type="match status" value="1"/>
</dbReference>
<proteinExistence type="predicted"/>
<dbReference type="PANTHER" id="PTHR46558">
    <property type="entry name" value="TRACRIPTIONAL REGULATORY PROTEIN-RELATED-RELATED"/>
    <property type="match status" value="1"/>
</dbReference>
<evidence type="ECO:0000256" key="1">
    <source>
        <dbReference type="ARBA" id="ARBA00023125"/>
    </source>
</evidence>
<dbReference type="SMART" id="SM00530">
    <property type="entry name" value="HTH_XRE"/>
    <property type="match status" value="1"/>
</dbReference>
<dbReference type="PANTHER" id="PTHR46558:SF11">
    <property type="entry name" value="HTH-TYPE TRANSCRIPTIONAL REGULATOR XRE"/>
    <property type="match status" value="1"/>
</dbReference>
<dbReference type="InterPro" id="IPR001387">
    <property type="entry name" value="Cro/C1-type_HTH"/>
</dbReference>
<dbReference type="Gene3D" id="1.10.260.40">
    <property type="entry name" value="lambda repressor-like DNA-binding domains"/>
    <property type="match status" value="1"/>
</dbReference>
<protein>
    <submittedName>
        <fullName evidence="3">Transcriptional regulator with XRE-family HTH domain</fullName>
    </submittedName>
</protein>
<dbReference type="CDD" id="cd00093">
    <property type="entry name" value="HTH_XRE"/>
    <property type="match status" value="1"/>
</dbReference>
<keyword evidence="1" id="KW-0238">DNA-binding</keyword>
<reference evidence="3 4" key="1">
    <citation type="submission" date="2020-08" db="EMBL/GenBank/DDBJ databases">
        <title>Genomic Encyclopedia of Type Strains, Phase IV (KMG-V): Genome sequencing to study the core and pangenomes of soil and plant-associated prokaryotes.</title>
        <authorList>
            <person name="Whitman W."/>
        </authorList>
    </citation>
    <scope>NUCLEOTIDE SEQUENCE [LARGE SCALE GENOMIC DNA]</scope>
    <source>
        <strain evidence="3 4">ANJLi2</strain>
    </source>
</reference>
<keyword evidence="4" id="KW-1185">Reference proteome</keyword>
<evidence type="ECO:0000259" key="2">
    <source>
        <dbReference type="PROSITE" id="PS50943"/>
    </source>
</evidence>
<gene>
    <name evidence="3" type="ORF">HDF23_001962</name>
</gene>
<dbReference type="Proteomes" id="UP000541583">
    <property type="component" value="Unassembled WGS sequence"/>
</dbReference>
<name>A0ABR6PHH4_9SPHI</name>